<keyword evidence="2" id="KW-1185">Reference proteome</keyword>
<gene>
    <name evidence="1" type="ORF">GIB67_017529</name>
</gene>
<sequence length="214" mass="24233">MSDIIVKMSSCKMDLEDNIVNINMVIEWRCFEDDPAWHSAEVEDDEDEDEDVVHEFGQLSTDLVPSKDPVYIGDSYGQFLESLSIGGILTKLTDMDCLEWELLDQDVFGKFRLTLTTSISSKLPNVSTMLEMIDKLSKMFESTSSNLNSQKCVRSVLKSHKWVTFSDVIKVFGDDSRVIPFGSSLLTSGDYSNVEVKGNRVSHIENRSKRRIKA</sequence>
<evidence type="ECO:0000313" key="1">
    <source>
        <dbReference type="EMBL" id="KAF6149796.1"/>
    </source>
</evidence>
<organism evidence="1 2">
    <name type="scientific">Kingdonia uniflora</name>
    <dbReference type="NCBI Taxonomy" id="39325"/>
    <lineage>
        <taxon>Eukaryota</taxon>
        <taxon>Viridiplantae</taxon>
        <taxon>Streptophyta</taxon>
        <taxon>Embryophyta</taxon>
        <taxon>Tracheophyta</taxon>
        <taxon>Spermatophyta</taxon>
        <taxon>Magnoliopsida</taxon>
        <taxon>Ranunculales</taxon>
        <taxon>Circaeasteraceae</taxon>
        <taxon>Kingdonia</taxon>
    </lineage>
</organism>
<evidence type="ECO:0000313" key="2">
    <source>
        <dbReference type="Proteomes" id="UP000541444"/>
    </source>
</evidence>
<accession>A0A7J7M4L4</accession>
<dbReference type="Proteomes" id="UP000541444">
    <property type="component" value="Unassembled WGS sequence"/>
</dbReference>
<name>A0A7J7M4L4_9MAGN</name>
<reference evidence="1 2" key="1">
    <citation type="journal article" date="2020" name="IScience">
        <title>Genome Sequencing of the Endangered Kingdonia uniflora (Circaeasteraceae, Ranunculales) Reveals Potential Mechanisms of Evolutionary Specialization.</title>
        <authorList>
            <person name="Sun Y."/>
            <person name="Deng T."/>
            <person name="Zhang A."/>
            <person name="Moore M.J."/>
            <person name="Landis J.B."/>
            <person name="Lin N."/>
            <person name="Zhang H."/>
            <person name="Zhang X."/>
            <person name="Huang J."/>
            <person name="Zhang X."/>
            <person name="Sun H."/>
            <person name="Wang H."/>
        </authorList>
    </citation>
    <scope>NUCLEOTIDE SEQUENCE [LARGE SCALE GENOMIC DNA]</scope>
    <source>
        <strain evidence="1">TB1705</strain>
        <tissue evidence="1">Leaf</tissue>
    </source>
</reference>
<dbReference type="EMBL" id="JACGCM010001782">
    <property type="protein sequence ID" value="KAF6149796.1"/>
    <property type="molecule type" value="Genomic_DNA"/>
</dbReference>
<protein>
    <submittedName>
        <fullName evidence="1">Uncharacterized protein</fullName>
    </submittedName>
</protein>
<dbReference type="AlphaFoldDB" id="A0A7J7M4L4"/>
<dbReference type="OrthoDB" id="1176646at2759"/>
<proteinExistence type="predicted"/>
<comment type="caution">
    <text evidence="1">The sequence shown here is derived from an EMBL/GenBank/DDBJ whole genome shotgun (WGS) entry which is preliminary data.</text>
</comment>